<evidence type="ECO:0000256" key="2">
    <source>
        <dbReference type="SAM" id="Phobius"/>
    </source>
</evidence>
<feature type="compositionally biased region" description="Polar residues" evidence="1">
    <location>
        <begin position="81"/>
        <end position="92"/>
    </location>
</feature>
<dbReference type="PANTHER" id="PTHR37206:SF1">
    <property type="entry name" value="TRANSMEMBRANE PROTEIN"/>
    <property type="match status" value="1"/>
</dbReference>
<reference evidence="4" key="1">
    <citation type="submission" date="2013-09" db="EMBL/GenBank/DDBJ databases">
        <title>Corchorus olitorius genome sequencing.</title>
        <authorList>
            <person name="Alam M."/>
            <person name="Haque M.S."/>
            <person name="Islam M.S."/>
            <person name="Emdad E.M."/>
            <person name="Islam M.M."/>
            <person name="Ahmed B."/>
            <person name="Halim A."/>
            <person name="Hossen Q.M.M."/>
            <person name="Hossain M.Z."/>
            <person name="Ahmed R."/>
            <person name="Khan M.M."/>
            <person name="Islam R."/>
            <person name="Rashid M.M."/>
            <person name="Khan S.A."/>
            <person name="Rahman M.S."/>
            <person name="Alam M."/>
            <person name="Yahiya A.S."/>
            <person name="Khan M.S."/>
            <person name="Azam M.S."/>
            <person name="Haque T."/>
            <person name="Lashkar M.Z.H."/>
            <person name="Akhand A.I."/>
            <person name="Morshed G."/>
            <person name="Roy S."/>
            <person name="Uddin K.S."/>
            <person name="Rabeya T."/>
            <person name="Hossain A.S."/>
            <person name="Chowdhury A."/>
            <person name="Snigdha A.R."/>
            <person name="Mortoza M.S."/>
            <person name="Matin S.A."/>
            <person name="Hoque S.M.E."/>
            <person name="Islam M.K."/>
            <person name="Roy D.K."/>
            <person name="Haider R."/>
            <person name="Moosa M.M."/>
            <person name="Elias S.M."/>
            <person name="Hasan A.M."/>
            <person name="Jahan S."/>
            <person name="Shafiuddin M."/>
            <person name="Mahmood N."/>
            <person name="Shommy N.S."/>
        </authorList>
    </citation>
    <scope>NUCLEOTIDE SEQUENCE [LARGE SCALE GENOMIC DNA]</scope>
    <source>
        <strain evidence="4">cv. O-4</strain>
    </source>
</reference>
<evidence type="ECO:0000313" key="3">
    <source>
        <dbReference type="EMBL" id="OMO52833.1"/>
    </source>
</evidence>
<dbReference type="Proteomes" id="UP000187203">
    <property type="component" value="Unassembled WGS sequence"/>
</dbReference>
<keyword evidence="2" id="KW-0812">Transmembrane</keyword>
<keyword evidence="2" id="KW-1133">Transmembrane helix</keyword>
<dbReference type="EMBL" id="AWUE01023749">
    <property type="protein sequence ID" value="OMO52833.1"/>
    <property type="molecule type" value="Genomic_DNA"/>
</dbReference>
<proteinExistence type="predicted"/>
<evidence type="ECO:0000256" key="1">
    <source>
        <dbReference type="SAM" id="MobiDB-lite"/>
    </source>
</evidence>
<organism evidence="3 4">
    <name type="scientific">Corchorus olitorius</name>
    <dbReference type="NCBI Taxonomy" id="93759"/>
    <lineage>
        <taxon>Eukaryota</taxon>
        <taxon>Viridiplantae</taxon>
        <taxon>Streptophyta</taxon>
        <taxon>Embryophyta</taxon>
        <taxon>Tracheophyta</taxon>
        <taxon>Spermatophyta</taxon>
        <taxon>Magnoliopsida</taxon>
        <taxon>eudicotyledons</taxon>
        <taxon>Gunneridae</taxon>
        <taxon>Pentapetalae</taxon>
        <taxon>rosids</taxon>
        <taxon>malvids</taxon>
        <taxon>Malvales</taxon>
        <taxon>Malvaceae</taxon>
        <taxon>Grewioideae</taxon>
        <taxon>Apeibeae</taxon>
        <taxon>Corchorus</taxon>
    </lineage>
</organism>
<keyword evidence="4" id="KW-1185">Reference proteome</keyword>
<protein>
    <submittedName>
        <fullName evidence="3">Uncharacterized protein</fullName>
    </submittedName>
</protein>
<gene>
    <name evidence="3" type="ORF">COLO4_36949</name>
</gene>
<dbReference type="PANTHER" id="PTHR37206">
    <property type="entry name" value="TRANSMEMBRANE PROTEIN"/>
    <property type="match status" value="1"/>
</dbReference>
<feature type="region of interest" description="Disordered" evidence="1">
    <location>
        <begin position="66"/>
        <end position="92"/>
    </location>
</feature>
<comment type="caution">
    <text evidence="3">The sequence shown here is derived from an EMBL/GenBank/DDBJ whole genome shotgun (WGS) entry which is preliminary data.</text>
</comment>
<accession>A0A1R3G438</accession>
<dbReference type="AlphaFoldDB" id="A0A1R3G438"/>
<evidence type="ECO:0000313" key="4">
    <source>
        <dbReference type="Proteomes" id="UP000187203"/>
    </source>
</evidence>
<keyword evidence="2" id="KW-0472">Membrane</keyword>
<sequence length="207" mass="23652">MVENNRILEGLLLEWENFHSINHKQSSKQKPNHQMKQQWSMVMIRDSLPQNDLSVFPPINHENLHRQIQQQQQQHNPPPKSTLSPPSDASDITPSVAGRGIGDWLGTGLEILRAKIVSVACYFGYKDGKFGRAFGSFGRVIGVAAVVLLWWLCKRVRRRRCREENVGQLKMIIKEKDERIRGLLSQIAEMNEVLVARHKAIASKLTN</sequence>
<feature type="transmembrane region" description="Helical" evidence="2">
    <location>
        <begin position="133"/>
        <end position="153"/>
    </location>
</feature>
<name>A0A1R3G438_9ROSI</name>
<dbReference type="OrthoDB" id="1087988at2759"/>